<organism evidence="2">
    <name type="scientific">Cacopsylla melanoneura</name>
    <dbReference type="NCBI Taxonomy" id="428564"/>
    <lineage>
        <taxon>Eukaryota</taxon>
        <taxon>Metazoa</taxon>
        <taxon>Ecdysozoa</taxon>
        <taxon>Arthropoda</taxon>
        <taxon>Hexapoda</taxon>
        <taxon>Insecta</taxon>
        <taxon>Pterygota</taxon>
        <taxon>Neoptera</taxon>
        <taxon>Paraneoptera</taxon>
        <taxon>Hemiptera</taxon>
        <taxon>Sternorrhyncha</taxon>
        <taxon>Psylloidea</taxon>
        <taxon>Psyllidae</taxon>
        <taxon>Psyllinae</taxon>
        <taxon>Cacopsylla</taxon>
    </lineage>
</organism>
<protein>
    <submittedName>
        <fullName evidence="2">Uncharacterized protein</fullName>
    </submittedName>
</protein>
<evidence type="ECO:0000256" key="1">
    <source>
        <dbReference type="SAM" id="Phobius"/>
    </source>
</evidence>
<dbReference type="AlphaFoldDB" id="A0A8D8VY22"/>
<feature type="transmembrane region" description="Helical" evidence="1">
    <location>
        <begin position="41"/>
        <end position="59"/>
    </location>
</feature>
<name>A0A8D8VY22_9HEMI</name>
<dbReference type="EMBL" id="HBUF01100168">
    <property type="protein sequence ID" value="CAG6637865.1"/>
    <property type="molecule type" value="Transcribed_RNA"/>
</dbReference>
<keyword evidence="1" id="KW-0812">Transmembrane</keyword>
<keyword evidence="1" id="KW-1133">Transmembrane helix</keyword>
<reference evidence="2" key="1">
    <citation type="submission" date="2021-05" db="EMBL/GenBank/DDBJ databases">
        <authorList>
            <person name="Alioto T."/>
            <person name="Alioto T."/>
            <person name="Gomez Garrido J."/>
        </authorList>
    </citation>
    <scope>NUCLEOTIDE SEQUENCE</scope>
</reference>
<keyword evidence="1" id="KW-0472">Membrane</keyword>
<accession>A0A8D8VY22</accession>
<proteinExistence type="predicted"/>
<evidence type="ECO:0000313" key="2">
    <source>
        <dbReference type="EMBL" id="CAG6637865.1"/>
    </source>
</evidence>
<sequence length="101" mass="11545">MQIVSMINCSSPHDSWTRNVGQDKLGYAVTVLILQKQKDKACFLCIMLALTLTFDGFFFQHLKKSVPILKARIFRIWILTLKMASHYISPFGNLPGEQNLN</sequence>